<comment type="caution">
    <text evidence="1">The sequence shown here is derived from an EMBL/GenBank/DDBJ whole genome shotgun (WGS) entry which is preliminary data.</text>
</comment>
<protein>
    <submittedName>
        <fullName evidence="1">Uncharacterized protein</fullName>
    </submittedName>
</protein>
<reference evidence="1" key="1">
    <citation type="submission" date="2023-04" db="EMBL/GenBank/DDBJ databases">
        <title>A chromosome-level genome assembly of the parasitoid wasp Eretmocerus hayati.</title>
        <authorList>
            <person name="Zhong Y."/>
            <person name="Liu S."/>
            <person name="Liu Y."/>
        </authorList>
    </citation>
    <scope>NUCLEOTIDE SEQUENCE</scope>
    <source>
        <strain evidence="1">ZJU_SS_LIU_2023</strain>
    </source>
</reference>
<keyword evidence="2" id="KW-1185">Reference proteome</keyword>
<evidence type="ECO:0000313" key="1">
    <source>
        <dbReference type="EMBL" id="KAJ8675246.1"/>
    </source>
</evidence>
<accession>A0ACC2NVR7</accession>
<proteinExistence type="predicted"/>
<dbReference type="EMBL" id="CM056742">
    <property type="protein sequence ID" value="KAJ8675246.1"/>
    <property type="molecule type" value="Genomic_DNA"/>
</dbReference>
<sequence>MEIDPVPSSTPVVTICNSSLEIDSSNAMMMDSSFPSDVSMDTQDPPFNLNISEANSHDSYSGGNSQSSIRREVEFIKSQGHKSVDDSLAHYVALNRQLMYKKEKFKTESEEALFAQSISERIMKKAVLCGKRLTLIPPKQSRKITKRVVDDNEIDVVSIDPCNDGRKKIDNVTQSAIKQLELLTRSNRAYGRPYTTRAKPAADTMRPAVVEMIIRPAGAETMTGPAAAAAAATII</sequence>
<organism evidence="1 2">
    <name type="scientific">Eretmocerus hayati</name>
    <dbReference type="NCBI Taxonomy" id="131215"/>
    <lineage>
        <taxon>Eukaryota</taxon>
        <taxon>Metazoa</taxon>
        <taxon>Ecdysozoa</taxon>
        <taxon>Arthropoda</taxon>
        <taxon>Hexapoda</taxon>
        <taxon>Insecta</taxon>
        <taxon>Pterygota</taxon>
        <taxon>Neoptera</taxon>
        <taxon>Endopterygota</taxon>
        <taxon>Hymenoptera</taxon>
        <taxon>Apocrita</taxon>
        <taxon>Proctotrupomorpha</taxon>
        <taxon>Chalcidoidea</taxon>
        <taxon>Aphelinidae</taxon>
        <taxon>Aphelininae</taxon>
        <taxon>Eretmocerus</taxon>
    </lineage>
</organism>
<name>A0ACC2NVR7_9HYME</name>
<evidence type="ECO:0000313" key="2">
    <source>
        <dbReference type="Proteomes" id="UP001239111"/>
    </source>
</evidence>
<gene>
    <name evidence="1" type="ORF">QAD02_011032</name>
</gene>
<dbReference type="Proteomes" id="UP001239111">
    <property type="component" value="Chromosome 2"/>
</dbReference>